<evidence type="ECO:0000313" key="4">
    <source>
        <dbReference type="Proteomes" id="UP000837801"/>
    </source>
</evidence>
<protein>
    <submittedName>
        <fullName evidence="3">GTPase-activating protein Gyp1p</fullName>
    </submittedName>
</protein>
<feature type="compositionally biased region" description="Basic and acidic residues" evidence="1">
    <location>
        <begin position="86"/>
        <end position="97"/>
    </location>
</feature>
<evidence type="ECO:0000259" key="2">
    <source>
        <dbReference type="PROSITE" id="PS50086"/>
    </source>
</evidence>
<dbReference type="Gene3D" id="1.10.10.750">
    <property type="entry name" value="Ypt/Rab-GAP domain of gyp1p, domain 1"/>
    <property type="match status" value="1"/>
</dbReference>
<comment type="caution">
    <text evidence="3">The sequence shown here is derived from an EMBL/GenBank/DDBJ whole genome shotgun (WGS) entry which is preliminary data.</text>
</comment>
<dbReference type="InterPro" id="IPR000195">
    <property type="entry name" value="Rab-GAP-TBC_dom"/>
</dbReference>
<gene>
    <name evidence="3" type="ORF">CLIB1423_29S00980</name>
</gene>
<dbReference type="AlphaFoldDB" id="A0A9P0QV17"/>
<feature type="domain" description="Rab-GAP TBC" evidence="2">
    <location>
        <begin position="272"/>
        <end position="571"/>
    </location>
</feature>
<dbReference type="InterPro" id="IPR035969">
    <property type="entry name" value="Rab-GAP_TBC_sf"/>
</dbReference>
<keyword evidence="4" id="KW-1185">Reference proteome</keyword>
<dbReference type="SUPFAM" id="SSF47923">
    <property type="entry name" value="Ypt/Rab-GAP domain of gyp1p"/>
    <property type="match status" value="2"/>
</dbReference>
<feature type="region of interest" description="Disordered" evidence="1">
    <location>
        <begin position="322"/>
        <end position="349"/>
    </location>
</feature>
<accession>A0A9P0QV17</accession>
<dbReference type="Proteomes" id="UP000837801">
    <property type="component" value="Unassembled WGS sequence"/>
</dbReference>
<dbReference type="GO" id="GO:0005794">
    <property type="term" value="C:Golgi apparatus"/>
    <property type="evidence" value="ECO:0007669"/>
    <property type="project" value="TreeGrafter"/>
</dbReference>
<feature type="compositionally biased region" description="Low complexity" evidence="1">
    <location>
        <begin position="334"/>
        <end position="349"/>
    </location>
</feature>
<dbReference type="FunFam" id="1.10.472.80:FF:000001">
    <property type="entry name" value="TBC1 domain family member 22B"/>
    <property type="match status" value="1"/>
</dbReference>
<organism evidence="3 4">
    <name type="scientific">[Candida] railenensis</name>
    <dbReference type="NCBI Taxonomy" id="45579"/>
    <lineage>
        <taxon>Eukaryota</taxon>
        <taxon>Fungi</taxon>
        <taxon>Dikarya</taxon>
        <taxon>Ascomycota</taxon>
        <taxon>Saccharomycotina</taxon>
        <taxon>Pichiomycetes</taxon>
        <taxon>Debaryomycetaceae</taxon>
        <taxon>Kurtzmaniella</taxon>
    </lineage>
</organism>
<feature type="region of interest" description="Disordered" evidence="1">
    <location>
        <begin position="41"/>
        <end position="150"/>
    </location>
</feature>
<dbReference type="OrthoDB" id="26371at2759"/>
<proteinExistence type="predicted"/>
<feature type="compositionally biased region" description="Polar residues" evidence="1">
    <location>
        <begin position="322"/>
        <end position="333"/>
    </location>
</feature>
<evidence type="ECO:0000313" key="3">
    <source>
        <dbReference type="EMBL" id="CAH2355605.1"/>
    </source>
</evidence>
<dbReference type="Gene3D" id="1.10.8.270">
    <property type="entry name" value="putative rabgap domain of human tbc1 domain family member 14 like domains"/>
    <property type="match status" value="1"/>
</dbReference>
<dbReference type="Gene3D" id="1.10.472.80">
    <property type="entry name" value="Ypt/Rab-GAP domain of gyp1p, domain 3"/>
    <property type="match status" value="1"/>
</dbReference>
<evidence type="ECO:0000256" key="1">
    <source>
        <dbReference type="SAM" id="MobiDB-lite"/>
    </source>
</evidence>
<dbReference type="Pfam" id="PF00566">
    <property type="entry name" value="RabGAP-TBC"/>
    <property type="match status" value="1"/>
</dbReference>
<dbReference type="EMBL" id="CAKXYY010000029">
    <property type="protein sequence ID" value="CAH2355605.1"/>
    <property type="molecule type" value="Genomic_DNA"/>
</dbReference>
<name>A0A9P0QV17_9ASCO</name>
<dbReference type="PANTHER" id="PTHR22957">
    <property type="entry name" value="TBC1 DOMAIN FAMILY MEMBER GTPASE-ACTIVATING PROTEIN"/>
    <property type="match status" value="1"/>
</dbReference>
<dbReference type="PROSITE" id="PS50086">
    <property type="entry name" value="TBC_RABGAP"/>
    <property type="match status" value="1"/>
</dbReference>
<dbReference type="PANTHER" id="PTHR22957:SF26">
    <property type="entry name" value="LD44506P"/>
    <property type="match status" value="1"/>
</dbReference>
<dbReference type="GO" id="GO:0005096">
    <property type="term" value="F:GTPase activator activity"/>
    <property type="evidence" value="ECO:0007669"/>
    <property type="project" value="TreeGrafter"/>
</dbReference>
<feature type="compositionally biased region" description="Polar residues" evidence="1">
    <location>
        <begin position="98"/>
        <end position="147"/>
    </location>
</feature>
<reference evidence="3" key="1">
    <citation type="submission" date="2022-03" db="EMBL/GenBank/DDBJ databases">
        <authorList>
            <person name="Legras J.-L."/>
            <person name="Devillers H."/>
            <person name="Grondin C."/>
        </authorList>
    </citation>
    <scope>NUCLEOTIDE SEQUENCE</scope>
    <source>
        <strain evidence="3">CLIB 1423</strain>
    </source>
</reference>
<sequence>MGKKKQEMSQVYGNNNNEFIFGENGGRGKHLSSFLKNLSLTGSGSSSTSKLADQEISGRNSIGESQPDHSYKDINSSIYGNFGYNDRPERSSPKERISSYSPAGSGRTLQRSTSGPIIPSGYSNINQSKDSISNINTNGHRSSSNFGRRQKYTDLDDDWDADLGEVPNIQQQHSSSTSNQKRVISLQPSPMMDTLYPDLTIMDNNSNAKLTNGQGSGGFTSPKKESLDEQDYVAKLEMHKLNSLNSKYLKFRKIFSNNSIDLQDLRKLSWNGIPMDLRAITWQILLGYLPTNKTRQSSTLKRKRQEYLEGLSSVNSQINFKEDSSSSQYNANISNKGSNSKSGGSDNNNSNIVDKQLYHQINIDVKRTNPKLKLYSFDTTQESLRKILFLWAIRHPASGYVQGINDLCTPFYQIFLGNYIWQLQKVKTGGGGGSDEDVELFIPGLIDSTDSKEQELLSSPDLMTIDIEKNFDPARISENVRSKIEADTYWCLSRLLENITDNYIHQQPGIIRQVQDLKNLITKIDLELLTHFEKEGIEFIQFSFRWMNCLLMRELSIGLIIRMWDTYLSESPLGFNNFHVYVCAAFLIKFSDELKHKDFQEILLFLQNPPTDTWQESDVELMLSEAFIWQSLYKNASAHLR</sequence>
<dbReference type="SMART" id="SM00164">
    <property type="entry name" value="TBC"/>
    <property type="match status" value="1"/>
</dbReference>